<dbReference type="KEGG" id="xfh:XFHB_13370"/>
<protein>
    <submittedName>
        <fullName evidence="2">Phage terminase large subunit family protein</fullName>
    </submittedName>
</protein>
<evidence type="ECO:0000313" key="3">
    <source>
        <dbReference type="Proteomes" id="UP000196980"/>
    </source>
</evidence>
<evidence type="ECO:0000259" key="1">
    <source>
        <dbReference type="Pfam" id="PF20454"/>
    </source>
</evidence>
<evidence type="ECO:0000313" key="2">
    <source>
        <dbReference type="EMBL" id="QPB72650.1"/>
    </source>
</evidence>
<gene>
    <name evidence="2" type="ORF">XFHB_13370</name>
</gene>
<reference evidence="3" key="1">
    <citation type="submission" date="2014-11" db="EMBL/GenBank/DDBJ databases">
        <title>Xylella fastidiosa Hib4 Genome Sequencing.</title>
        <authorList>
            <person name="Pierry P.M."/>
            <person name="da Silva A.M."/>
        </authorList>
    </citation>
    <scope>NUCLEOTIDE SEQUENCE [LARGE SCALE GENOMIC DNA]</scope>
    <source>
        <strain evidence="3">Hib4</strain>
    </source>
</reference>
<dbReference type="AlphaFoldDB" id="A0ABD7BYB9"/>
<feature type="domain" description="Terminase large subunit GpA endonuclease" evidence="1">
    <location>
        <begin position="9"/>
        <end position="55"/>
    </location>
</feature>
<dbReference type="InterPro" id="IPR046454">
    <property type="entry name" value="GpA_endonuclease"/>
</dbReference>
<dbReference type="RefSeq" id="WP_042462770.1">
    <property type="nucleotide sequence ID" value="NZ_CP009790.1"/>
</dbReference>
<accession>A0ABD7BYB9</accession>
<dbReference type="Pfam" id="PF20454">
    <property type="entry name" value="GpA_nuclease"/>
    <property type="match status" value="1"/>
</dbReference>
<sequence length="70" mass="7848">MSLATDQVALLKDAYRKVPLGGLVLTAGVDLQHDRAEVHLIATGRGQRRYVVDYITWLAEALPNQHQRHT</sequence>
<dbReference type="EMBL" id="CP009885">
    <property type="protein sequence ID" value="QPB72650.1"/>
    <property type="molecule type" value="Genomic_DNA"/>
</dbReference>
<proteinExistence type="predicted"/>
<organism evidence="2 3">
    <name type="scientific">Xylella fastidiosa</name>
    <dbReference type="NCBI Taxonomy" id="2371"/>
    <lineage>
        <taxon>Bacteria</taxon>
        <taxon>Pseudomonadati</taxon>
        <taxon>Pseudomonadota</taxon>
        <taxon>Gammaproteobacteria</taxon>
        <taxon>Lysobacterales</taxon>
        <taxon>Lysobacteraceae</taxon>
        <taxon>Xylella</taxon>
    </lineage>
</organism>
<name>A0ABD7BYB9_XYLFS</name>
<dbReference type="Proteomes" id="UP000196980">
    <property type="component" value="Chromosome"/>
</dbReference>